<evidence type="ECO:0000313" key="1">
    <source>
        <dbReference type="Proteomes" id="UP000887560"/>
    </source>
</evidence>
<protein>
    <submittedName>
        <fullName evidence="2">Uncharacterized protein</fullName>
    </submittedName>
</protein>
<dbReference type="WBParaSite" id="scf7180000421165.g6416">
    <property type="protein sequence ID" value="scf7180000421165.g6416"/>
    <property type="gene ID" value="scf7180000421165.g6416"/>
</dbReference>
<organism evidence="1 2">
    <name type="scientific">Meloidogyne floridensis</name>
    <dbReference type="NCBI Taxonomy" id="298350"/>
    <lineage>
        <taxon>Eukaryota</taxon>
        <taxon>Metazoa</taxon>
        <taxon>Ecdysozoa</taxon>
        <taxon>Nematoda</taxon>
        <taxon>Chromadorea</taxon>
        <taxon>Rhabditida</taxon>
        <taxon>Tylenchina</taxon>
        <taxon>Tylenchomorpha</taxon>
        <taxon>Tylenchoidea</taxon>
        <taxon>Meloidogynidae</taxon>
        <taxon>Meloidogyninae</taxon>
        <taxon>Meloidogyne</taxon>
    </lineage>
</organism>
<dbReference type="AlphaFoldDB" id="A0A915NRD7"/>
<keyword evidence="1" id="KW-1185">Reference proteome</keyword>
<reference evidence="2" key="1">
    <citation type="submission" date="2022-11" db="UniProtKB">
        <authorList>
            <consortium name="WormBaseParasite"/>
        </authorList>
    </citation>
    <scope>IDENTIFICATION</scope>
</reference>
<accession>A0A915NRD7</accession>
<dbReference type="Proteomes" id="UP000887560">
    <property type="component" value="Unplaced"/>
</dbReference>
<proteinExistence type="predicted"/>
<evidence type="ECO:0000313" key="2">
    <source>
        <dbReference type="WBParaSite" id="scf7180000421165.g6416"/>
    </source>
</evidence>
<sequence>MESLNKQKYIEEPLKIIYILLFLFTQASKLLYKQKSAPLSSPQPTPPPSSFFPFSPSENYFHQSLCMINTDFQQLGSPSSANNGGNGSSAAALLAAALNVATNSTSASNSPPELLSMATTNSSSTAAQLCNPFSPAAAVQAQLAALYSSSIPSPGGSAFARCLQQQVAAVAAAQQPQPSNSAISAAAAVAAFAVANSPANSSSSSAVPFGPGSPAAVALAHLDHLSLLRNSSLGLTCPNGSTEIPQIHQMQPQQPAPTNFSELAKRFQDQAAAYSNAAHMAQIMDTFAASQQPLIPPLPFPPSQQQQLTAAAMALAKHQQQQQQQQQTVHLNSPASILFQEKQAQQQIQEGQAPLPPLSTAVEQTLANPSTDASTSFVGAPTLEQLSAIAAAATNVLQATNNGECSTNTSVFNPIGMDTSNLFSATKNEQQSQNVRRIRRRRPKEEIAGKTLHRRNTTMYGENSSCVSVIEKMIDSPCSLGPFSVQQPLTPANEQLCN</sequence>
<name>A0A915NRD7_9BILA</name>